<comment type="caution">
    <text evidence="1">The sequence shown here is derived from an EMBL/GenBank/DDBJ whole genome shotgun (WGS) entry which is preliminary data.</text>
</comment>
<accession>K2RVN6</accession>
<organism evidence="1 2">
    <name type="scientific">Macrophomina phaseolina (strain MS6)</name>
    <name type="common">Charcoal rot fungus</name>
    <dbReference type="NCBI Taxonomy" id="1126212"/>
    <lineage>
        <taxon>Eukaryota</taxon>
        <taxon>Fungi</taxon>
        <taxon>Dikarya</taxon>
        <taxon>Ascomycota</taxon>
        <taxon>Pezizomycotina</taxon>
        <taxon>Dothideomycetes</taxon>
        <taxon>Dothideomycetes incertae sedis</taxon>
        <taxon>Botryosphaeriales</taxon>
        <taxon>Botryosphaeriaceae</taxon>
        <taxon>Macrophomina</taxon>
    </lineage>
</organism>
<protein>
    <submittedName>
        <fullName evidence="1">Uncharacterized protein</fullName>
    </submittedName>
</protein>
<dbReference type="STRING" id="1126212.K2RVN6"/>
<evidence type="ECO:0000313" key="2">
    <source>
        <dbReference type="Proteomes" id="UP000007129"/>
    </source>
</evidence>
<proteinExistence type="predicted"/>
<dbReference type="VEuPathDB" id="FungiDB:MPH_03879"/>
<dbReference type="OrthoDB" id="5343383at2759"/>
<reference evidence="1 2" key="1">
    <citation type="journal article" date="2012" name="BMC Genomics">
        <title>Tools to kill: Genome of one of the most destructive plant pathogenic fungi Macrophomina phaseolina.</title>
        <authorList>
            <person name="Islam M.S."/>
            <person name="Haque M.S."/>
            <person name="Islam M.M."/>
            <person name="Emdad E.M."/>
            <person name="Halim A."/>
            <person name="Hossen Q.M.M."/>
            <person name="Hossain M.Z."/>
            <person name="Ahmed B."/>
            <person name="Rahim S."/>
            <person name="Rahman M.S."/>
            <person name="Alam M.M."/>
            <person name="Hou S."/>
            <person name="Wan X."/>
            <person name="Saito J.A."/>
            <person name="Alam M."/>
        </authorList>
    </citation>
    <scope>NUCLEOTIDE SEQUENCE [LARGE SCALE GENOMIC DNA]</scope>
    <source>
        <strain evidence="1 2">MS6</strain>
    </source>
</reference>
<dbReference type="Proteomes" id="UP000007129">
    <property type="component" value="Unassembled WGS sequence"/>
</dbReference>
<dbReference type="AlphaFoldDB" id="K2RVN6"/>
<dbReference type="InParanoid" id="K2RVN6"/>
<name>K2RVN6_MACPH</name>
<sequence>MPSLLDIPRELRDNIIDHVLHSLRLQPTYEEALATRSEDTIHAIRFEKPTGYLATGSALQLANRQLLAETRSALKRACSRHPSYALDVVISNASDDIWPTWTCVPRFATRVERLDVTVRFFESGPAYPNSVRPVDAIRRMQKRSRLLVRDDGNSSAVIAAAFYWMLKHFLDHGPSCEKSPPFRNVVVREICLNFVDSGEHPAGEKRCPNALSEYFVEYLNQLFSMDDDTACFGRVVFERVGGITLCVRGKSVARFNLRDMLWQMGQDPDWFTSALFNGATELSDWIAQAERRRAELGFDDAVTTEADAVAEPVVAATSSQMPSAKPSDGITYARDDVVAGLTSFYKFLAGLHIPESLIVYPPPGGWPMISKDGFPKCSKNDTVLDLVRHIPYIRYPYGSSYEIYEGCSAVDYRAHFKDDYRAYDPFGDAEHELNRKGWTSECNRAPPAHVVVLGSVSDGHGHFLMVDTKEGKAAMNDRQARRSGPWYPITEFFEIMKEHYRVVKVLPHSGMHVAGYGLEMIQ</sequence>
<evidence type="ECO:0000313" key="1">
    <source>
        <dbReference type="EMBL" id="EKG18863.1"/>
    </source>
</evidence>
<dbReference type="EMBL" id="AHHD01000170">
    <property type="protein sequence ID" value="EKG18863.1"/>
    <property type="molecule type" value="Genomic_DNA"/>
</dbReference>
<dbReference type="eggNOG" id="ENOG502RIV2">
    <property type="taxonomic scope" value="Eukaryota"/>
</dbReference>
<dbReference type="HOGENOM" id="CLU_521819_0_0_1"/>
<gene>
    <name evidence="1" type="ORF">MPH_03879</name>
</gene>